<dbReference type="AlphaFoldDB" id="A0A3R9Q594"/>
<organism evidence="2 3">
    <name type="scientific">Enterobacter huaxiensis</name>
    <dbReference type="NCBI Taxonomy" id="2494702"/>
    <lineage>
        <taxon>Bacteria</taxon>
        <taxon>Pseudomonadati</taxon>
        <taxon>Pseudomonadota</taxon>
        <taxon>Gammaproteobacteria</taxon>
        <taxon>Enterobacterales</taxon>
        <taxon>Enterobacteriaceae</taxon>
        <taxon>Enterobacter</taxon>
    </lineage>
</organism>
<sequence>MSMELMVQAMKVKVGNPLRKLVLLKLADNASDQGECWPSYQHIADQCEISRRSVMNHVAALCESGLMRKETRSGPKGNGSNFYRLTLSGANTSARVVQEIHQGGEANSLGDGAVDSPDGAPHSPGDSEGDSPRISHSSEPVKEPENNSRPDASQSDGKISKAEFLNRHPEAVVCSPAKRQWGSQEDLTCAQWIWKRVLKLYEEAATFDGEIVRPKEPNWTVWANDVRLMRSLDGRSHKQICEMFKRVQSDTFWVRQVKCPAKLREKWDDLIIRLSAPGTGYYQAGGRDINQISRPDNTVPPGFRG</sequence>
<dbReference type="InterPro" id="IPR036388">
    <property type="entry name" value="WH-like_DNA-bd_sf"/>
</dbReference>
<feature type="region of interest" description="Disordered" evidence="1">
    <location>
        <begin position="105"/>
        <end position="159"/>
    </location>
</feature>
<feature type="region of interest" description="Disordered" evidence="1">
    <location>
        <begin position="286"/>
        <end position="305"/>
    </location>
</feature>
<dbReference type="EMBL" id="RWHU01000002">
    <property type="protein sequence ID" value="RSK69447.1"/>
    <property type="molecule type" value="Genomic_DNA"/>
</dbReference>
<name>A0A3R9Q594_9ENTR</name>
<reference evidence="2 3" key="1">
    <citation type="submission" date="2018-12" db="EMBL/GenBank/DDBJ databases">
        <title>The Genome Submission of two Enterobacter spp. strains.</title>
        <authorList>
            <person name="Wu W."/>
            <person name="Wei L."/>
            <person name="Feng Y."/>
            <person name="Zong Z."/>
        </authorList>
    </citation>
    <scope>NUCLEOTIDE SEQUENCE [LARGE SCALE GENOMIC DNA]</scope>
    <source>
        <strain evidence="2 3">WCHEHu045002</strain>
    </source>
</reference>
<protein>
    <submittedName>
        <fullName evidence="2">Helix-turn-helix domain-containing protein</fullName>
    </submittedName>
</protein>
<dbReference type="Gene3D" id="1.10.10.10">
    <property type="entry name" value="Winged helix-like DNA-binding domain superfamily/Winged helix DNA-binding domain"/>
    <property type="match status" value="1"/>
</dbReference>
<gene>
    <name evidence="2" type="ORF">EJE24_06555</name>
</gene>
<dbReference type="RefSeq" id="WP_125914024.1">
    <property type="nucleotide sequence ID" value="NZ_RWHU01000002.1"/>
</dbReference>
<feature type="compositionally biased region" description="Basic and acidic residues" evidence="1">
    <location>
        <begin position="139"/>
        <end position="148"/>
    </location>
</feature>
<comment type="caution">
    <text evidence="2">The sequence shown here is derived from an EMBL/GenBank/DDBJ whole genome shotgun (WGS) entry which is preliminary data.</text>
</comment>
<dbReference type="InterPro" id="IPR036390">
    <property type="entry name" value="WH_DNA-bd_sf"/>
</dbReference>
<dbReference type="SUPFAM" id="SSF46785">
    <property type="entry name" value="Winged helix' DNA-binding domain"/>
    <property type="match status" value="1"/>
</dbReference>
<evidence type="ECO:0000313" key="3">
    <source>
        <dbReference type="Proteomes" id="UP000276389"/>
    </source>
</evidence>
<evidence type="ECO:0000313" key="2">
    <source>
        <dbReference type="EMBL" id="RSK69447.1"/>
    </source>
</evidence>
<dbReference type="Pfam" id="PF13730">
    <property type="entry name" value="HTH_36"/>
    <property type="match status" value="1"/>
</dbReference>
<dbReference type="Proteomes" id="UP000276389">
    <property type="component" value="Unassembled WGS sequence"/>
</dbReference>
<evidence type="ECO:0000256" key="1">
    <source>
        <dbReference type="SAM" id="MobiDB-lite"/>
    </source>
</evidence>
<proteinExistence type="predicted"/>
<accession>A0A3R9Q594</accession>